<dbReference type="eggNOG" id="ENOG502RBUG">
    <property type="taxonomic scope" value="Eukaryota"/>
</dbReference>
<dbReference type="AlphaFoldDB" id="B0E909"/>
<dbReference type="SUPFAM" id="SSF48371">
    <property type="entry name" value="ARM repeat"/>
    <property type="match status" value="1"/>
</dbReference>
<reference evidence="2" key="1">
    <citation type="submission" date="2007-12" db="EMBL/GenBank/DDBJ databases">
        <title>Annotation of Entamoeba dispar SAW760.</title>
        <authorList>
            <person name="Lorenzi H."/>
            <person name="Inman J."/>
            <person name="Schobel S."/>
            <person name="Amedeo P."/>
            <person name="Caler E."/>
        </authorList>
    </citation>
    <scope>NUCLEOTIDE SEQUENCE [LARGE SCALE GENOMIC DNA]</scope>
    <source>
        <strain evidence="2">ATCC PRA-260 / SAW760</strain>
    </source>
</reference>
<evidence type="ECO:0000313" key="2">
    <source>
        <dbReference type="Proteomes" id="UP000008076"/>
    </source>
</evidence>
<dbReference type="KEGG" id="edi:EDI_180070"/>
<dbReference type="EMBL" id="DS548250">
    <property type="protein sequence ID" value="EDR28982.1"/>
    <property type="molecule type" value="Genomic_DNA"/>
</dbReference>
<dbReference type="RefSeq" id="XP_001734841.1">
    <property type="nucleotide sequence ID" value="XM_001734789.1"/>
</dbReference>
<dbReference type="GeneID" id="5879765"/>
<dbReference type="InterPro" id="IPR016024">
    <property type="entry name" value="ARM-type_fold"/>
</dbReference>
<gene>
    <name evidence="1" type="ORF">EDI_180070</name>
</gene>
<accession>B0E909</accession>
<name>B0E909_ENTDS</name>
<dbReference type="InterPro" id="IPR011989">
    <property type="entry name" value="ARM-like"/>
</dbReference>
<dbReference type="OMA" id="NFFLACG"/>
<sequence length="493" mass="56650">MSNIRENPAKQAFKNREIAQSSLRQKKREMLLSLKRSIEDDQLGLTVSEIEEGAVDRKKKIYRFNEKQKQAAIQAVERKSNEKAILDALFVFCHSNPLPVLQNLLILLTHPNTNIVQQTLTVLINWTALDSAYTKNLGSTNFIKLLEQILYYSSNEEIQRKGIILLNNIISDGGELRDNCFERFKGFISKTLETSKSIEIIRACTDCLGSLICSEPLIPFSIVEIIINIFKKLLLSNDEQIIYTCFIGFRYYFDRDELISMDEMKDIIIKLWKIIISISSNELFKEYACSFVIILGAVSYKDSESIIFPFLYENEIIQWLTQKAILYNDLKLQKACFYAIENLCVDKIYGTKYCSLLDETNAMKIIINSLVNCSNGIVANEAIKAFINFFLACGDDELIKYYNDFTFFIALRNCINETTKKQLSLSLLILRRILVKRLEDGLSIVSILDSSQIYSSLIEIKKKSIKIPKIISLIQEILNAYINEENEESDLSL</sequence>
<keyword evidence="2" id="KW-1185">Reference proteome</keyword>
<dbReference type="Gene3D" id="1.25.10.10">
    <property type="entry name" value="Leucine-rich Repeat Variant"/>
    <property type="match status" value="2"/>
</dbReference>
<dbReference type="OrthoDB" id="28750at2759"/>
<protein>
    <submittedName>
        <fullName evidence="1">Uncharacterized protein</fullName>
    </submittedName>
</protein>
<dbReference type="Proteomes" id="UP000008076">
    <property type="component" value="Unassembled WGS sequence"/>
</dbReference>
<organism evidence="2">
    <name type="scientific">Entamoeba dispar (strain ATCC PRA-260 / SAW760)</name>
    <dbReference type="NCBI Taxonomy" id="370354"/>
    <lineage>
        <taxon>Eukaryota</taxon>
        <taxon>Amoebozoa</taxon>
        <taxon>Evosea</taxon>
        <taxon>Archamoebae</taxon>
        <taxon>Mastigamoebida</taxon>
        <taxon>Entamoebidae</taxon>
        <taxon>Entamoeba</taxon>
    </lineage>
</organism>
<proteinExistence type="predicted"/>
<dbReference type="VEuPathDB" id="AmoebaDB:EDI_180070"/>
<evidence type="ECO:0000313" key="1">
    <source>
        <dbReference type="EMBL" id="EDR28982.1"/>
    </source>
</evidence>